<dbReference type="RefSeq" id="WP_172548467.1">
    <property type="nucleotide sequence ID" value="NZ_CAWPVW010000109.1"/>
</dbReference>
<sequence length="97" mass="10931">MRNIPESPTGLEGPRAKYRQFQKKTAEIKKATGMLSLSELPQVAKTVLHSVSAPIFRLFFVLSLPKGVVRHHPDEFWLSFDFLYRGLSVKPGSFALS</sequence>
<proteinExistence type="predicted"/>
<comment type="caution">
    <text evidence="1">The sequence shown here is derived from an EMBL/GenBank/DDBJ whole genome shotgun (WGS) entry which is preliminary data.</text>
</comment>
<protein>
    <submittedName>
        <fullName evidence="1">Uncharacterized protein</fullName>
    </submittedName>
</protein>
<accession>A0AAI9CW45</accession>
<dbReference type="AlphaFoldDB" id="A0AAI9CW45"/>
<evidence type="ECO:0000313" key="2">
    <source>
        <dbReference type="Proteomes" id="UP001253463"/>
    </source>
</evidence>
<name>A0AAI9CW45_9VIBR</name>
<gene>
    <name evidence="1" type="ORF">RZY48_002880</name>
</gene>
<reference evidence="1" key="1">
    <citation type="submission" date="2023-10" db="EMBL/GenBank/DDBJ databases">
        <authorList>
            <consortium name="PulseNet: The National Subtyping Network for Foodborne Disease Surveillance"/>
        </authorList>
    </citation>
    <scope>NUCLEOTIDE SEQUENCE</scope>
    <source>
        <strain evidence="1">PNUSAV004886</strain>
    </source>
</reference>
<dbReference type="Proteomes" id="UP001253463">
    <property type="component" value="Unassembled WGS sequence"/>
</dbReference>
<dbReference type="EMBL" id="ABNSCA010000007">
    <property type="protein sequence ID" value="ELN6933450.1"/>
    <property type="molecule type" value="Genomic_DNA"/>
</dbReference>
<evidence type="ECO:0000313" key="1">
    <source>
        <dbReference type="EMBL" id="ELN6933450.1"/>
    </source>
</evidence>
<organism evidence="1 2">
    <name type="scientific">Vibrio navarrensis</name>
    <dbReference type="NCBI Taxonomy" id="29495"/>
    <lineage>
        <taxon>Bacteria</taxon>
        <taxon>Pseudomonadati</taxon>
        <taxon>Pseudomonadota</taxon>
        <taxon>Gammaproteobacteria</taxon>
        <taxon>Vibrionales</taxon>
        <taxon>Vibrionaceae</taxon>
        <taxon>Vibrio</taxon>
    </lineage>
</organism>